<accession>A0A383AVS8</accession>
<dbReference type="SUPFAM" id="SSF51735">
    <property type="entry name" value="NAD(P)-binding Rossmann-fold domains"/>
    <property type="match status" value="1"/>
</dbReference>
<proteinExistence type="predicted"/>
<organism evidence="1">
    <name type="scientific">marine metagenome</name>
    <dbReference type="NCBI Taxonomy" id="408172"/>
    <lineage>
        <taxon>unclassified sequences</taxon>
        <taxon>metagenomes</taxon>
        <taxon>ecological metagenomes</taxon>
    </lineage>
</organism>
<name>A0A383AVS8_9ZZZZ</name>
<reference evidence="1" key="1">
    <citation type="submission" date="2018-05" db="EMBL/GenBank/DDBJ databases">
        <authorList>
            <person name="Lanie J.A."/>
            <person name="Ng W.-L."/>
            <person name="Kazmierczak K.M."/>
            <person name="Andrzejewski T.M."/>
            <person name="Davidsen T.M."/>
            <person name="Wayne K.J."/>
            <person name="Tettelin H."/>
            <person name="Glass J.I."/>
            <person name="Rusch D."/>
            <person name="Podicherti R."/>
            <person name="Tsui H.-C.T."/>
            <person name="Winkler M.E."/>
        </authorList>
    </citation>
    <scope>NUCLEOTIDE SEQUENCE</scope>
</reference>
<dbReference type="InterPro" id="IPR036291">
    <property type="entry name" value="NAD(P)-bd_dom_sf"/>
</dbReference>
<dbReference type="Gene3D" id="3.40.50.720">
    <property type="entry name" value="NAD(P)-binding Rossmann-like Domain"/>
    <property type="match status" value="1"/>
</dbReference>
<dbReference type="AlphaFoldDB" id="A0A383AVS8"/>
<evidence type="ECO:0008006" key="2">
    <source>
        <dbReference type="Google" id="ProtNLM"/>
    </source>
</evidence>
<dbReference type="EMBL" id="UINC01195190">
    <property type="protein sequence ID" value="SVE11639.1"/>
    <property type="molecule type" value="Genomic_DNA"/>
</dbReference>
<sequence length="120" mass="13539">IYKKQIKIISERVRVSSIKHIVFTSSSSVYPKDGKIYATSDEFVPTNLRAKILLECEQLLNHLNNISTITIRLGGICHGSLIKQSKTPMRLISHKEALKYIEHGIDRLGENDCVNGFNIS</sequence>
<feature type="non-terminal residue" evidence="1">
    <location>
        <position position="1"/>
    </location>
</feature>
<evidence type="ECO:0000313" key="1">
    <source>
        <dbReference type="EMBL" id="SVE11639.1"/>
    </source>
</evidence>
<protein>
    <recommendedName>
        <fullName evidence="2">NAD-dependent epimerase/dehydratase domain-containing protein</fullName>
    </recommendedName>
</protein>
<gene>
    <name evidence="1" type="ORF">METZ01_LOCUS464493</name>
</gene>